<proteinExistence type="predicted"/>
<comment type="caution">
    <text evidence="3">The sequence shown here is derived from an EMBL/GenBank/DDBJ whole genome shotgun (WGS) entry which is preliminary data.</text>
</comment>
<dbReference type="Pfam" id="PF12706">
    <property type="entry name" value="Lactamase_B_2"/>
    <property type="match status" value="1"/>
</dbReference>
<evidence type="ECO:0000313" key="3">
    <source>
        <dbReference type="EMBL" id="ORY46807.1"/>
    </source>
</evidence>
<dbReference type="OrthoDB" id="332863at2759"/>
<dbReference type="Gene3D" id="3.60.15.10">
    <property type="entry name" value="Ribonuclease Z/Hydroxyacylglutathione hydrolase-like"/>
    <property type="match status" value="1"/>
</dbReference>
<dbReference type="InterPro" id="IPR001279">
    <property type="entry name" value="Metallo-B-lactamas"/>
</dbReference>
<dbReference type="PANTHER" id="PTHR15032:SF4">
    <property type="entry name" value="N-ACYL-PHOSPHATIDYLETHANOLAMINE-HYDROLYZING PHOSPHOLIPASE D"/>
    <property type="match status" value="1"/>
</dbReference>
<evidence type="ECO:0000259" key="2">
    <source>
        <dbReference type="Pfam" id="PF12706"/>
    </source>
</evidence>
<feature type="domain" description="Metallo-beta-lactamase" evidence="2">
    <location>
        <begin position="89"/>
        <end position="316"/>
    </location>
</feature>
<dbReference type="STRING" id="329046.A0A1Y2CIS3"/>
<accession>A0A1Y2CIS3</accession>
<evidence type="ECO:0000313" key="4">
    <source>
        <dbReference type="Proteomes" id="UP000193642"/>
    </source>
</evidence>
<feature type="binding site" evidence="1">
    <location>
        <position position="135"/>
    </location>
    <ligand>
        <name>an N-acyl-1,2-diacyl-sn-glycero-3-phosphoethanolamine</name>
        <dbReference type="ChEBI" id="CHEBI:62537"/>
    </ligand>
</feature>
<reference evidence="3 4" key="1">
    <citation type="submission" date="2016-07" db="EMBL/GenBank/DDBJ databases">
        <title>Pervasive Adenine N6-methylation of Active Genes in Fungi.</title>
        <authorList>
            <consortium name="DOE Joint Genome Institute"/>
            <person name="Mondo S.J."/>
            <person name="Dannebaum R.O."/>
            <person name="Kuo R.C."/>
            <person name="Labutti K."/>
            <person name="Haridas S."/>
            <person name="Kuo A."/>
            <person name="Salamov A."/>
            <person name="Ahrendt S.R."/>
            <person name="Lipzen A."/>
            <person name="Sullivan W."/>
            <person name="Andreopoulos W.B."/>
            <person name="Clum A."/>
            <person name="Lindquist E."/>
            <person name="Daum C."/>
            <person name="Ramamoorthy G.K."/>
            <person name="Gryganskyi A."/>
            <person name="Culley D."/>
            <person name="Magnuson J.K."/>
            <person name="James T.Y."/>
            <person name="O'Malley M.A."/>
            <person name="Stajich J.E."/>
            <person name="Spatafora J.W."/>
            <person name="Visel A."/>
            <person name="Grigoriev I.V."/>
        </authorList>
    </citation>
    <scope>NUCLEOTIDE SEQUENCE [LARGE SCALE GENOMIC DNA]</scope>
    <source>
        <strain evidence="3 4">JEL800</strain>
    </source>
</reference>
<dbReference type="SUPFAM" id="SSF56281">
    <property type="entry name" value="Metallo-hydrolase/oxidoreductase"/>
    <property type="match status" value="1"/>
</dbReference>
<dbReference type="AlphaFoldDB" id="A0A1Y2CIS3"/>
<dbReference type="EMBL" id="MCGO01000015">
    <property type="protein sequence ID" value="ORY46807.1"/>
    <property type="molecule type" value="Genomic_DNA"/>
</dbReference>
<dbReference type="GO" id="GO:0008270">
    <property type="term" value="F:zinc ion binding"/>
    <property type="evidence" value="ECO:0007669"/>
    <property type="project" value="InterPro"/>
</dbReference>
<dbReference type="Proteomes" id="UP000193642">
    <property type="component" value="Unassembled WGS sequence"/>
</dbReference>
<dbReference type="PIRSF" id="PIRSF038896">
    <property type="entry name" value="NAPE-PLD"/>
    <property type="match status" value="1"/>
</dbReference>
<evidence type="ECO:0000256" key="1">
    <source>
        <dbReference type="PIRSR" id="PIRSR038896-50"/>
    </source>
</evidence>
<protein>
    <submittedName>
        <fullName evidence="3">N-acyl phosphatidylethanolamine phospholipase D</fullName>
    </submittedName>
</protein>
<dbReference type="PANTHER" id="PTHR15032">
    <property type="entry name" value="N-ACYL-PHOSPHATIDYLETHANOLAMINE-HYDROLYZING PHOSPHOLIPASE D"/>
    <property type="match status" value="1"/>
</dbReference>
<dbReference type="GO" id="GO:0005737">
    <property type="term" value="C:cytoplasm"/>
    <property type="evidence" value="ECO:0007669"/>
    <property type="project" value="TreeGrafter"/>
</dbReference>
<feature type="binding site" evidence="1">
    <location>
        <position position="293"/>
    </location>
    <ligand>
        <name>an N-acyl-1,2-diacyl-sn-glycero-3-phosphoethanolamine</name>
        <dbReference type="ChEBI" id="CHEBI:62537"/>
    </ligand>
</feature>
<dbReference type="InterPro" id="IPR024884">
    <property type="entry name" value="NAPE-PLD"/>
</dbReference>
<dbReference type="GO" id="GO:0070290">
    <property type="term" value="F:N-acylphosphatidylethanolamine-specific phospholipase D activity"/>
    <property type="evidence" value="ECO:0007669"/>
    <property type="project" value="InterPro"/>
</dbReference>
<gene>
    <name evidence="3" type="ORF">BCR33DRAFT_658386</name>
</gene>
<name>A0A1Y2CIS3_9FUNG</name>
<organism evidence="3 4">
    <name type="scientific">Rhizoclosmatium globosum</name>
    <dbReference type="NCBI Taxonomy" id="329046"/>
    <lineage>
        <taxon>Eukaryota</taxon>
        <taxon>Fungi</taxon>
        <taxon>Fungi incertae sedis</taxon>
        <taxon>Chytridiomycota</taxon>
        <taxon>Chytridiomycota incertae sedis</taxon>
        <taxon>Chytridiomycetes</taxon>
        <taxon>Chytridiales</taxon>
        <taxon>Chytriomycetaceae</taxon>
        <taxon>Rhizoclosmatium</taxon>
    </lineage>
</organism>
<keyword evidence="4" id="KW-1185">Reference proteome</keyword>
<dbReference type="InterPro" id="IPR036866">
    <property type="entry name" value="RibonucZ/Hydroxyglut_hydro"/>
</dbReference>
<sequence length="358" mass="39674">MSHHLPNGKGFVNPWDSFREPANSSFGMLGKILMARWNRKTEPASTEEEIPKLRPVDFEALAKSSANANGMALTWLGHAACLLTLPGANILLDPCLSDRCSPVSFAGPKRLVQTPPNVKLDELKLDAVVVSHNHYDHLDLPIMQSLHKNNPDIIFFVPLGNKSLLTDVGITNVVECDWWDSYKISKPKTTATNWFGNSDNSVEITCTPCQHFSSRTAWDRNQTLWSSWHIATPQKSFFFGGDTGYRSVFEGDNEDSVPTCPAFRQVKARFGPCDLAAIPIGAYEPRLLFSPIHCNPKDACDVHVDLGSKKSVGMHWGTFGLGFEGPREPPGVLREELKKRGIKDTDFVIVDVGETVEV</sequence>